<dbReference type="InterPro" id="IPR006016">
    <property type="entry name" value="UspA"/>
</dbReference>
<dbReference type="EMBL" id="PYGA01000021">
    <property type="protein sequence ID" value="PSK90946.1"/>
    <property type="molecule type" value="Genomic_DNA"/>
</dbReference>
<sequence length="313" mass="31995">MVDNTAAPSKVLVGVDGSSPAQEALIWATAQAGRRNVPLVVVYALSVPLAQLENTGVFRLAPSDTAVAHAEHVLAEAAEHARTQRFTGPVETLLALEKPAVALMRQSTPADLVVVGSRGLGALGTAFLGSTSVRLVAQATCPVIVVHGTRGRAPSTEPRRTVVGVDGSECSQRALVFALEQGAGTADASLVVVNSMEAPTPFAAQSLVSMGGPAPDRLPEHLSKDLVADMIAEAGEATTHAIDITVLCTRADPVEALLAEGAKADLVVLGSRGRGGVRGLFLGSVSQRVLRSASVPVAIVPHGVRGVGTVGKD</sequence>
<dbReference type="AlphaFoldDB" id="A0A2P8D195"/>
<dbReference type="PANTHER" id="PTHR31964">
    <property type="entry name" value="ADENINE NUCLEOTIDE ALPHA HYDROLASES-LIKE SUPERFAMILY PROTEIN"/>
    <property type="match status" value="1"/>
</dbReference>
<evidence type="ECO:0000313" key="4">
    <source>
        <dbReference type="Proteomes" id="UP000240542"/>
    </source>
</evidence>
<dbReference type="PANTHER" id="PTHR31964:SF113">
    <property type="entry name" value="USPA DOMAIN-CONTAINING PROTEIN"/>
    <property type="match status" value="1"/>
</dbReference>
<evidence type="ECO:0000256" key="1">
    <source>
        <dbReference type="ARBA" id="ARBA00008791"/>
    </source>
</evidence>
<keyword evidence="4" id="KW-1185">Reference proteome</keyword>
<evidence type="ECO:0000259" key="2">
    <source>
        <dbReference type="Pfam" id="PF00582"/>
    </source>
</evidence>
<dbReference type="CDD" id="cd00293">
    <property type="entry name" value="USP-like"/>
    <property type="match status" value="2"/>
</dbReference>
<feature type="domain" description="UspA" evidence="2">
    <location>
        <begin position="159"/>
        <end position="301"/>
    </location>
</feature>
<feature type="domain" description="UspA" evidence="2">
    <location>
        <begin position="10"/>
        <end position="147"/>
    </location>
</feature>
<dbReference type="Pfam" id="PF00582">
    <property type="entry name" value="Usp"/>
    <property type="match status" value="2"/>
</dbReference>
<gene>
    <name evidence="3" type="ORF">CLV63_12173</name>
</gene>
<organism evidence="3 4">
    <name type="scientific">Murinocardiopsis flavida</name>
    <dbReference type="NCBI Taxonomy" id="645275"/>
    <lineage>
        <taxon>Bacteria</taxon>
        <taxon>Bacillati</taxon>
        <taxon>Actinomycetota</taxon>
        <taxon>Actinomycetes</taxon>
        <taxon>Streptosporangiales</taxon>
        <taxon>Nocardiopsidaceae</taxon>
        <taxon>Murinocardiopsis</taxon>
    </lineage>
</organism>
<dbReference type="InterPro" id="IPR014729">
    <property type="entry name" value="Rossmann-like_a/b/a_fold"/>
</dbReference>
<dbReference type="Proteomes" id="UP000240542">
    <property type="component" value="Unassembled WGS sequence"/>
</dbReference>
<name>A0A2P8D195_9ACTN</name>
<dbReference type="PRINTS" id="PR01438">
    <property type="entry name" value="UNVRSLSTRESS"/>
</dbReference>
<comment type="similarity">
    <text evidence="1">Belongs to the universal stress protein A family.</text>
</comment>
<evidence type="ECO:0000313" key="3">
    <source>
        <dbReference type="EMBL" id="PSK90946.1"/>
    </source>
</evidence>
<comment type="caution">
    <text evidence="3">The sequence shown here is derived from an EMBL/GenBank/DDBJ whole genome shotgun (WGS) entry which is preliminary data.</text>
</comment>
<dbReference type="SUPFAM" id="SSF52402">
    <property type="entry name" value="Adenine nucleotide alpha hydrolases-like"/>
    <property type="match status" value="2"/>
</dbReference>
<dbReference type="OrthoDB" id="3424785at2"/>
<dbReference type="RefSeq" id="WP_106585721.1">
    <property type="nucleotide sequence ID" value="NZ_PYGA01000021.1"/>
</dbReference>
<proteinExistence type="inferred from homology"/>
<protein>
    <submittedName>
        <fullName evidence="3">Nucleotide-binding universal stress UspA family protein</fullName>
    </submittedName>
</protein>
<reference evidence="3 4" key="1">
    <citation type="submission" date="2018-03" db="EMBL/GenBank/DDBJ databases">
        <title>Genomic Encyclopedia of Archaeal and Bacterial Type Strains, Phase II (KMG-II): from individual species to whole genera.</title>
        <authorList>
            <person name="Goeker M."/>
        </authorList>
    </citation>
    <scope>NUCLEOTIDE SEQUENCE [LARGE SCALE GENOMIC DNA]</scope>
    <source>
        <strain evidence="3 4">DSM 45312</strain>
    </source>
</reference>
<dbReference type="InterPro" id="IPR006015">
    <property type="entry name" value="Universal_stress_UspA"/>
</dbReference>
<accession>A0A2P8D195</accession>
<dbReference type="Gene3D" id="3.40.50.620">
    <property type="entry name" value="HUPs"/>
    <property type="match status" value="2"/>
</dbReference>